<accession>A0A0P6WCS3</accession>
<comment type="caution">
    <text evidence="2">The sequence shown here is derived from an EMBL/GenBank/DDBJ whole genome shotgun (WGS) entry which is preliminary data.</text>
</comment>
<feature type="signal peptide" evidence="1">
    <location>
        <begin position="1"/>
        <end position="25"/>
    </location>
</feature>
<reference evidence="2 3" key="1">
    <citation type="submission" date="2015-08" db="EMBL/GenBank/DDBJ databases">
        <title>Draft Genome Sequence of Bacillus vietnamensis UCD-SED5.</title>
        <authorList>
            <person name="Lee R.D."/>
            <person name="Jospin G."/>
            <person name="Lang J.M."/>
            <person name="Coil D.A."/>
            <person name="Eisen J.A."/>
        </authorList>
    </citation>
    <scope>NUCLEOTIDE SEQUENCE [LARGE SCALE GENOMIC DNA]</scope>
    <source>
        <strain evidence="2 3">UCD-SED5</strain>
    </source>
</reference>
<dbReference type="PATRIC" id="fig|218284.4.peg.2428"/>
<dbReference type="OrthoDB" id="2868045at2"/>
<organism evidence="2 3">
    <name type="scientific">Rossellomorea vietnamensis</name>
    <dbReference type="NCBI Taxonomy" id="218284"/>
    <lineage>
        <taxon>Bacteria</taxon>
        <taxon>Bacillati</taxon>
        <taxon>Bacillota</taxon>
        <taxon>Bacilli</taxon>
        <taxon>Bacillales</taxon>
        <taxon>Bacillaceae</taxon>
        <taxon>Rossellomorea</taxon>
    </lineage>
</organism>
<name>A0A0P6WCS3_9BACI</name>
<keyword evidence="1" id="KW-0732">Signal</keyword>
<dbReference type="Proteomes" id="UP000050398">
    <property type="component" value="Unassembled WGS sequence"/>
</dbReference>
<dbReference type="AlphaFoldDB" id="A0A0P6WCS3"/>
<evidence type="ECO:0000256" key="1">
    <source>
        <dbReference type="SAM" id="SignalP"/>
    </source>
</evidence>
<dbReference type="EMBL" id="LIXZ01000023">
    <property type="protein sequence ID" value="KPL57893.1"/>
    <property type="molecule type" value="Genomic_DNA"/>
</dbReference>
<gene>
    <name evidence="2" type="ORF">AM506_19410</name>
</gene>
<proteinExistence type="predicted"/>
<protein>
    <recommendedName>
        <fullName evidence="4">Lipoprotein</fullName>
    </recommendedName>
</protein>
<evidence type="ECO:0000313" key="3">
    <source>
        <dbReference type="Proteomes" id="UP000050398"/>
    </source>
</evidence>
<dbReference type="PROSITE" id="PS51257">
    <property type="entry name" value="PROKAR_LIPOPROTEIN"/>
    <property type="match status" value="1"/>
</dbReference>
<sequence length="149" mass="16681">MKASKTVMMAGLFLAILLSGCNRNAADMVVKGSITVNQEAETLTFSGVLTDEALDPDTPFRARFFLQGKTIKNALGTDLIYTDEELKSRKEGEAPKEYRVEKTVEIKKSEEIDKIISEIENEDKESVTIEIVNDNGRIDDKVLHDIKKE</sequence>
<evidence type="ECO:0008006" key="4">
    <source>
        <dbReference type="Google" id="ProtNLM"/>
    </source>
</evidence>
<evidence type="ECO:0000313" key="2">
    <source>
        <dbReference type="EMBL" id="KPL57893.1"/>
    </source>
</evidence>
<feature type="chain" id="PRO_5006132270" description="Lipoprotein" evidence="1">
    <location>
        <begin position="26"/>
        <end position="149"/>
    </location>
</feature>
<dbReference type="RefSeq" id="WP_060674467.1">
    <property type="nucleotide sequence ID" value="NZ_LIXZ01000023.1"/>
</dbReference>